<dbReference type="EMBL" id="JAGGKE010000003">
    <property type="protein sequence ID" value="MBP1901274.1"/>
    <property type="molecule type" value="Genomic_DNA"/>
</dbReference>
<name>A0A8J7R6T5_9EURY</name>
<proteinExistence type="inferred from homology"/>
<dbReference type="PRINTS" id="PR01183">
    <property type="entry name" value="RIBORDTASEM1"/>
</dbReference>
<dbReference type="GO" id="GO:0009263">
    <property type="term" value="P:deoxyribonucleotide biosynthetic process"/>
    <property type="evidence" value="ECO:0007669"/>
    <property type="project" value="TreeGrafter"/>
</dbReference>
<dbReference type="InterPro" id="IPR039718">
    <property type="entry name" value="Rrm1"/>
</dbReference>
<dbReference type="GO" id="GO:0005971">
    <property type="term" value="C:ribonucleoside-diphosphate reductase complex"/>
    <property type="evidence" value="ECO:0007669"/>
    <property type="project" value="TreeGrafter"/>
</dbReference>
<evidence type="ECO:0000313" key="4">
    <source>
        <dbReference type="Proteomes" id="UP000770586"/>
    </source>
</evidence>
<dbReference type="NCBIfam" id="TIGR02510">
    <property type="entry name" value="NrdE-prime"/>
    <property type="match status" value="1"/>
</dbReference>
<feature type="domain" description="Ribonucleotide reductase large subunit C-terminal" evidence="2">
    <location>
        <begin position="217"/>
        <end position="383"/>
    </location>
</feature>
<keyword evidence="3" id="KW-0560">Oxidoreductase</keyword>
<comment type="caution">
    <text evidence="3">The sequence shown here is derived from an EMBL/GenBank/DDBJ whole genome shotgun (WGS) entry which is preliminary data.</text>
</comment>
<dbReference type="GO" id="GO:0005524">
    <property type="term" value="F:ATP binding"/>
    <property type="evidence" value="ECO:0007669"/>
    <property type="project" value="TreeGrafter"/>
</dbReference>
<dbReference type="Pfam" id="PF02867">
    <property type="entry name" value="Ribonuc_red_lgC"/>
    <property type="match status" value="3"/>
</dbReference>
<comment type="similarity">
    <text evidence="1">Belongs to the ribonucleoside diphosphate reductase large chain family.</text>
</comment>
<dbReference type="OrthoDB" id="6188at2157"/>
<dbReference type="PANTHER" id="PTHR11573:SF6">
    <property type="entry name" value="RIBONUCLEOSIDE-DIPHOSPHATE REDUCTASE LARGE SUBUNIT"/>
    <property type="match status" value="1"/>
</dbReference>
<feature type="domain" description="Ribonucleotide reductase large subunit C-terminal" evidence="2">
    <location>
        <begin position="91"/>
        <end position="213"/>
    </location>
</feature>
<gene>
    <name evidence="3" type="ORF">J2744_000944</name>
</gene>
<dbReference type="SUPFAM" id="SSF51998">
    <property type="entry name" value="PFL-like glycyl radical enzymes"/>
    <property type="match status" value="1"/>
</dbReference>
<accession>A0A8J7R6T5</accession>
<dbReference type="Proteomes" id="UP000770586">
    <property type="component" value="Unassembled WGS sequence"/>
</dbReference>
<reference evidence="3 4" key="1">
    <citation type="submission" date="2021-03" db="EMBL/GenBank/DDBJ databases">
        <title>Genomic Encyclopedia of Type Strains, Phase IV (KMG-IV): sequencing the most valuable type-strain genomes for metagenomic binning, comparative biology and taxonomic classification.</title>
        <authorList>
            <person name="Goeker M."/>
        </authorList>
    </citation>
    <scope>NUCLEOTIDE SEQUENCE [LARGE SCALE GENOMIC DNA]</scope>
    <source>
        <strain evidence="3 4">DSM 12287</strain>
    </source>
</reference>
<dbReference type="PANTHER" id="PTHR11573">
    <property type="entry name" value="RIBONUCLEOSIDE-DIPHOSPHATE REDUCTASE LARGE CHAIN"/>
    <property type="match status" value="1"/>
</dbReference>
<sequence>MAQTELESVAQQHTEPFYWLNEDSREFLREGYLLEGVEAEERVRQIAERAEEILGEEGFADRFYEYMSRGFYSLASPIWSNFGLDRGLPISCFGSHMEDSIESILHTQAEVGEMTKQGGGTSGYFGELRPRGSPITNNGKSNGSYSFTELFDTIINVISQGETRRGQFAGYIDVEHDDLDEWLNIKTEGDPVQDIYYGVIIGDDWFQAMVDGDEAKRETWADIIETRINIGVPYIIFRGNMNEGKPQVYKDKGYQINASNLCTEIALPATADESFVCCLSSMNALHYDEWKDTDAVETLTRFLDAVMEEFIQRTEGVQFMDRAVRFAKRHRAIGIGVLGWHSYLQSNMIPFDSMEAMEKNGELFRTIKERSYEASEALADEFGEPEVLEGYGRRNTTTMSVAPTKSSSVILGQVSPSIEPLKSNYFVRDGAKLKSTQKNRFLQAILAEKGKDTREVWDSIANRDGSVQHLECLTDEEKDVFKTFAEIPQMAIINQAAQRQKHIDQAQSLNVSIDPSEVSVKEINQLYIEAWKKGVKSLYYQHSVNAAQKFSRDILECRACES</sequence>
<dbReference type="Gene3D" id="3.20.70.20">
    <property type="match status" value="1"/>
</dbReference>
<dbReference type="RefSeq" id="WP_209545187.1">
    <property type="nucleotide sequence ID" value="NZ_BAAADX010000005.1"/>
</dbReference>
<dbReference type="EC" id="1.17.4.1" evidence="3"/>
<evidence type="ECO:0000313" key="3">
    <source>
        <dbReference type="EMBL" id="MBP1901274.1"/>
    </source>
</evidence>
<dbReference type="InterPro" id="IPR013350">
    <property type="entry name" value="RNR_alpha"/>
</dbReference>
<evidence type="ECO:0000256" key="1">
    <source>
        <dbReference type="ARBA" id="ARBA00010406"/>
    </source>
</evidence>
<protein>
    <submittedName>
        <fullName evidence="3">Ribonucleoside-diphosphate reductase alpha chain</fullName>
        <ecNumber evidence="3">1.17.4.1</ecNumber>
    </submittedName>
</protein>
<dbReference type="InterPro" id="IPR000788">
    <property type="entry name" value="RNR_lg_C"/>
</dbReference>
<organism evidence="3 4">
    <name type="scientific">Halorubrum trapanicum</name>
    <dbReference type="NCBI Taxonomy" id="29284"/>
    <lineage>
        <taxon>Archaea</taxon>
        <taxon>Methanobacteriati</taxon>
        <taxon>Methanobacteriota</taxon>
        <taxon>Stenosarchaea group</taxon>
        <taxon>Halobacteria</taxon>
        <taxon>Halobacteriales</taxon>
        <taxon>Haloferacaceae</taxon>
        <taxon>Halorubrum</taxon>
    </lineage>
</organism>
<keyword evidence="4" id="KW-1185">Reference proteome</keyword>
<evidence type="ECO:0000259" key="2">
    <source>
        <dbReference type="Pfam" id="PF02867"/>
    </source>
</evidence>
<dbReference type="GO" id="GO:0004748">
    <property type="term" value="F:ribonucleoside-diphosphate reductase activity, thioredoxin disulfide as acceptor"/>
    <property type="evidence" value="ECO:0007669"/>
    <property type="project" value="UniProtKB-EC"/>
</dbReference>
<dbReference type="AlphaFoldDB" id="A0A8J7R6T5"/>
<dbReference type="NCBIfam" id="NF006577">
    <property type="entry name" value="PRK09102.1"/>
    <property type="match status" value="1"/>
</dbReference>
<feature type="domain" description="Ribonucleotide reductase large subunit C-terminal" evidence="2">
    <location>
        <begin position="388"/>
        <end position="540"/>
    </location>
</feature>